<gene>
    <name evidence="2" type="ORF">QR680_007707</name>
</gene>
<keyword evidence="3" id="KW-1185">Reference proteome</keyword>
<sequence length="319" mass="35823">MKRKSKQTTPIPLKTRKIAHCQPCVYSQAIRGRTAAAQTDRDLADFETLFCLSSDPASRLRSTSSIGRFLPFTALQNQSNKMAFGTPSSRRMPPGLVVLFTIKWIQFMIAIAVFMYIFVLPAEIVKDKFTAPSNHSKFRSDLFPESESVVYYKIAVLRWVDRFCPSGDPPSCRHPAQLITPATFSSIGLLFIIWAAYRIVEADHVWNEKRYRIVAVLNLIAWIIVVVGLAFLRGALEITVGIFDSAFYTSLMVIAFCIVELIAAFLFETVTTGYQPMSENAADGYTYANEVADWIEQNENIGSSPGTRQNIDVYRKSVA</sequence>
<feature type="transmembrane region" description="Helical" evidence="1">
    <location>
        <begin position="246"/>
        <end position="267"/>
    </location>
</feature>
<feature type="transmembrane region" description="Helical" evidence="1">
    <location>
        <begin position="178"/>
        <end position="200"/>
    </location>
</feature>
<keyword evidence="1" id="KW-0472">Membrane</keyword>
<proteinExistence type="predicted"/>
<evidence type="ECO:0000313" key="2">
    <source>
        <dbReference type="EMBL" id="KAK0422661.1"/>
    </source>
</evidence>
<dbReference type="Proteomes" id="UP001175271">
    <property type="component" value="Unassembled WGS sequence"/>
</dbReference>
<keyword evidence="1" id="KW-1133">Transmembrane helix</keyword>
<name>A0AA39IE08_9BILA</name>
<organism evidence="2 3">
    <name type="scientific">Steinernema hermaphroditum</name>
    <dbReference type="NCBI Taxonomy" id="289476"/>
    <lineage>
        <taxon>Eukaryota</taxon>
        <taxon>Metazoa</taxon>
        <taxon>Ecdysozoa</taxon>
        <taxon>Nematoda</taxon>
        <taxon>Chromadorea</taxon>
        <taxon>Rhabditida</taxon>
        <taxon>Tylenchina</taxon>
        <taxon>Panagrolaimomorpha</taxon>
        <taxon>Strongyloidoidea</taxon>
        <taxon>Steinernematidae</taxon>
        <taxon>Steinernema</taxon>
    </lineage>
</organism>
<dbReference type="EMBL" id="JAUCMV010000001">
    <property type="protein sequence ID" value="KAK0422661.1"/>
    <property type="molecule type" value="Genomic_DNA"/>
</dbReference>
<evidence type="ECO:0000256" key="1">
    <source>
        <dbReference type="SAM" id="Phobius"/>
    </source>
</evidence>
<reference evidence="2" key="1">
    <citation type="submission" date="2023-06" db="EMBL/GenBank/DDBJ databases">
        <title>Genomic analysis of the entomopathogenic nematode Steinernema hermaphroditum.</title>
        <authorList>
            <person name="Schwarz E.M."/>
            <person name="Heppert J.K."/>
            <person name="Baniya A."/>
            <person name="Schwartz H.T."/>
            <person name="Tan C.-H."/>
            <person name="Antoshechkin I."/>
            <person name="Sternberg P.W."/>
            <person name="Goodrich-Blair H."/>
            <person name="Dillman A.R."/>
        </authorList>
    </citation>
    <scope>NUCLEOTIDE SEQUENCE</scope>
    <source>
        <strain evidence="2">PS9179</strain>
        <tissue evidence="2">Whole animal</tissue>
    </source>
</reference>
<comment type="caution">
    <text evidence="2">The sequence shown here is derived from an EMBL/GenBank/DDBJ whole genome shotgun (WGS) entry which is preliminary data.</text>
</comment>
<dbReference type="AlphaFoldDB" id="A0AA39IE08"/>
<keyword evidence="1" id="KW-0812">Transmembrane</keyword>
<evidence type="ECO:0000313" key="3">
    <source>
        <dbReference type="Proteomes" id="UP001175271"/>
    </source>
</evidence>
<feature type="transmembrane region" description="Helical" evidence="1">
    <location>
        <begin position="212"/>
        <end position="234"/>
    </location>
</feature>
<accession>A0AA39IE08</accession>
<feature type="transmembrane region" description="Helical" evidence="1">
    <location>
        <begin position="96"/>
        <end position="119"/>
    </location>
</feature>
<protein>
    <submittedName>
        <fullName evidence="2">Uncharacterized protein</fullName>
    </submittedName>
</protein>